<keyword evidence="4" id="KW-0158">Chromosome</keyword>
<accession>A0A1E3QFN7</accession>
<dbReference type="GO" id="GO:0000775">
    <property type="term" value="C:chromosome, centromeric region"/>
    <property type="evidence" value="ECO:0007669"/>
    <property type="project" value="UniProtKB-SubCell"/>
</dbReference>
<proteinExistence type="inferred from homology"/>
<sequence>MASTSKTYLDISHYLDLSHSYRHRHRSEVASNPRFEPTAIDRILATLENEVEDARRYIRQFQESGDNVDEYTAQIRSIAASKRYLHVNGPVSSTRASSAKLSSEDETILQEIATAQPLSRIQASSEFTIKYLDDAIKQTKSDVVNEEALSDELVTLSKLLLARLALLHKKLDHEKYSASSDAWISARTEKYVKKLLTRRDKSRTTLRHLMSVLKNLLDSRVAKLLVEEENGAPVGGFEETQAKPKNGISLDDIWTGTRRAKVAREAKILVENMLNAAFDSDSSGWVELEDPDSIVVRLLVRSEIAVARPGDARFIKLRDFARKF</sequence>
<keyword evidence="7" id="KW-0137">Centromere</keyword>
<evidence type="ECO:0000256" key="5">
    <source>
        <dbReference type="ARBA" id="ARBA00023054"/>
    </source>
</evidence>
<dbReference type="Proteomes" id="UP000094385">
    <property type="component" value="Unassembled WGS sequence"/>
</dbReference>
<evidence type="ECO:0000256" key="4">
    <source>
        <dbReference type="ARBA" id="ARBA00022454"/>
    </source>
</evidence>
<dbReference type="GO" id="GO:0005634">
    <property type="term" value="C:nucleus"/>
    <property type="evidence" value="ECO:0007669"/>
    <property type="project" value="UniProtKB-SubCell"/>
</dbReference>
<comment type="subcellular location">
    <subcellularLocation>
        <location evidence="2">Chromosome</location>
        <location evidence="2">Centromere</location>
    </subcellularLocation>
    <subcellularLocation>
        <location evidence="1">Nucleus</location>
    </subcellularLocation>
</comment>
<keyword evidence="5" id="KW-0175">Coiled coil</keyword>
<evidence type="ECO:0000313" key="9">
    <source>
        <dbReference type="Proteomes" id="UP000094385"/>
    </source>
</evidence>
<dbReference type="GO" id="GO:0051382">
    <property type="term" value="P:kinetochore assembly"/>
    <property type="evidence" value="ECO:0007669"/>
    <property type="project" value="InterPro"/>
</dbReference>
<dbReference type="InterPro" id="IPR020993">
    <property type="entry name" value="Centromere_CenpK"/>
</dbReference>
<organism evidence="8 9">
    <name type="scientific">Lipomyces starkeyi NRRL Y-11557</name>
    <dbReference type="NCBI Taxonomy" id="675824"/>
    <lineage>
        <taxon>Eukaryota</taxon>
        <taxon>Fungi</taxon>
        <taxon>Dikarya</taxon>
        <taxon>Ascomycota</taxon>
        <taxon>Saccharomycotina</taxon>
        <taxon>Lipomycetes</taxon>
        <taxon>Lipomycetales</taxon>
        <taxon>Lipomycetaceae</taxon>
        <taxon>Lipomyces</taxon>
    </lineage>
</organism>
<gene>
    <name evidence="8" type="ORF">LIPSTDRAFT_61405</name>
</gene>
<evidence type="ECO:0000256" key="6">
    <source>
        <dbReference type="ARBA" id="ARBA00023242"/>
    </source>
</evidence>
<keyword evidence="6" id="KW-0539">Nucleus</keyword>
<dbReference type="EMBL" id="KV454290">
    <property type="protein sequence ID" value="ODQ75817.1"/>
    <property type="molecule type" value="Genomic_DNA"/>
</dbReference>
<name>A0A1E3QFN7_LIPST</name>
<dbReference type="PANTHER" id="PTHR14401">
    <property type="entry name" value="CENTROMERE PROTEIN K"/>
    <property type="match status" value="1"/>
</dbReference>
<evidence type="ECO:0000313" key="8">
    <source>
        <dbReference type="EMBL" id="ODQ75817.1"/>
    </source>
</evidence>
<dbReference type="OrthoDB" id="10351726at2759"/>
<dbReference type="GO" id="GO:0000070">
    <property type="term" value="P:mitotic sister chromatid segregation"/>
    <property type="evidence" value="ECO:0007669"/>
    <property type="project" value="TreeGrafter"/>
</dbReference>
<reference evidence="8 9" key="1">
    <citation type="journal article" date="2016" name="Proc. Natl. Acad. Sci. U.S.A.">
        <title>Comparative genomics of biotechnologically important yeasts.</title>
        <authorList>
            <person name="Riley R."/>
            <person name="Haridas S."/>
            <person name="Wolfe K.H."/>
            <person name="Lopes M.R."/>
            <person name="Hittinger C.T."/>
            <person name="Goeker M."/>
            <person name="Salamov A.A."/>
            <person name="Wisecaver J.H."/>
            <person name="Long T.M."/>
            <person name="Calvey C.H."/>
            <person name="Aerts A.L."/>
            <person name="Barry K.W."/>
            <person name="Choi C."/>
            <person name="Clum A."/>
            <person name="Coughlan A.Y."/>
            <person name="Deshpande S."/>
            <person name="Douglass A.P."/>
            <person name="Hanson S.J."/>
            <person name="Klenk H.-P."/>
            <person name="LaButti K.M."/>
            <person name="Lapidus A."/>
            <person name="Lindquist E.A."/>
            <person name="Lipzen A.M."/>
            <person name="Meier-Kolthoff J.P."/>
            <person name="Ohm R.A."/>
            <person name="Otillar R.P."/>
            <person name="Pangilinan J.L."/>
            <person name="Peng Y."/>
            <person name="Rokas A."/>
            <person name="Rosa C.A."/>
            <person name="Scheuner C."/>
            <person name="Sibirny A.A."/>
            <person name="Slot J.C."/>
            <person name="Stielow J.B."/>
            <person name="Sun H."/>
            <person name="Kurtzman C.P."/>
            <person name="Blackwell M."/>
            <person name="Grigoriev I.V."/>
            <person name="Jeffries T.W."/>
        </authorList>
    </citation>
    <scope>NUCLEOTIDE SEQUENCE [LARGE SCALE GENOMIC DNA]</scope>
    <source>
        <strain evidence="8 9">NRRL Y-11557</strain>
    </source>
</reference>
<evidence type="ECO:0000256" key="2">
    <source>
        <dbReference type="ARBA" id="ARBA00004584"/>
    </source>
</evidence>
<evidence type="ECO:0000256" key="7">
    <source>
        <dbReference type="ARBA" id="ARBA00023328"/>
    </source>
</evidence>
<keyword evidence="9" id="KW-1185">Reference proteome</keyword>
<protein>
    <submittedName>
        <fullName evidence="8">Uncharacterized protein</fullName>
    </submittedName>
</protein>
<evidence type="ECO:0000256" key="1">
    <source>
        <dbReference type="ARBA" id="ARBA00004123"/>
    </source>
</evidence>
<evidence type="ECO:0000256" key="3">
    <source>
        <dbReference type="ARBA" id="ARBA00005795"/>
    </source>
</evidence>
<dbReference type="AlphaFoldDB" id="A0A1E3QFN7"/>
<comment type="similarity">
    <text evidence="3">Belongs to the CENP-K/MCM22 family.</text>
</comment>
<dbReference type="PANTHER" id="PTHR14401:SF6">
    <property type="entry name" value="CENTROMERE PROTEIN K"/>
    <property type="match status" value="1"/>
</dbReference>